<evidence type="ECO:0000313" key="1">
    <source>
        <dbReference type="EMBL" id="MFD2891548.1"/>
    </source>
</evidence>
<dbReference type="Proteomes" id="UP001597534">
    <property type="component" value="Unassembled WGS sequence"/>
</dbReference>
<comment type="caution">
    <text evidence="1">The sequence shown here is derived from an EMBL/GenBank/DDBJ whole genome shotgun (WGS) entry which is preliminary data.</text>
</comment>
<dbReference type="SUPFAM" id="SSF56601">
    <property type="entry name" value="beta-lactamase/transpeptidase-like"/>
    <property type="match status" value="1"/>
</dbReference>
<dbReference type="EMBL" id="JBHUPC010000012">
    <property type="protein sequence ID" value="MFD2891548.1"/>
    <property type="molecule type" value="Genomic_DNA"/>
</dbReference>
<name>A0ABW5YKN5_9FLAO</name>
<sequence length="66" mass="7636">MQNKNTKSFIVLHNGRIVIEAYFNKRTAITPWYWASAGKTFTASLTDIAEQEGYLNIQNKVYDYNS</sequence>
<keyword evidence="2" id="KW-1185">Reference proteome</keyword>
<dbReference type="InterPro" id="IPR012338">
    <property type="entry name" value="Beta-lactam/transpept-like"/>
</dbReference>
<dbReference type="RefSeq" id="WP_379811132.1">
    <property type="nucleotide sequence ID" value="NZ_JBHUPC010000012.1"/>
</dbReference>
<reference evidence="2" key="1">
    <citation type="journal article" date="2019" name="Int. J. Syst. Evol. Microbiol.">
        <title>The Global Catalogue of Microorganisms (GCM) 10K type strain sequencing project: providing services to taxonomists for standard genome sequencing and annotation.</title>
        <authorList>
            <consortium name="The Broad Institute Genomics Platform"/>
            <consortium name="The Broad Institute Genome Sequencing Center for Infectious Disease"/>
            <person name="Wu L."/>
            <person name="Ma J."/>
        </authorList>
    </citation>
    <scope>NUCLEOTIDE SEQUENCE [LARGE SCALE GENOMIC DNA]</scope>
    <source>
        <strain evidence="2">KCTC 22671</strain>
    </source>
</reference>
<gene>
    <name evidence="1" type="ORF">ACFS5J_05915</name>
</gene>
<proteinExistence type="predicted"/>
<dbReference type="Gene3D" id="3.40.710.10">
    <property type="entry name" value="DD-peptidase/beta-lactamase superfamily"/>
    <property type="match status" value="1"/>
</dbReference>
<accession>A0ABW5YKN5</accession>
<protein>
    <recommendedName>
        <fullName evidence="3">Beta-lactamase</fullName>
    </recommendedName>
</protein>
<evidence type="ECO:0008006" key="3">
    <source>
        <dbReference type="Google" id="ProtNLM"/>
    </source>
</evidence>
<evidence type="ECO:0000313" key="2">
    <source>
        <dbReference type="Proteomes" id="UP001597534"/>
    </source>
</evidence>
<organism evidence="1 2">
    <name type="scientific">Flavobacterium chuncheonense</name>
    <dbReference type="NCBI Taxonomy" id="2026653"/>
    <lineage>
        <taxon>Bacteria</taxon>
        <taxon>Pseudomonadati</taxon>
        <taxon>Bacteroidota</taxon>
        <taxon>Flavobacteriia</taxon>
        <taxon>Flavobacteriales</taxon>
        <taxon>Flavobacteriaceae</taxon>
        <taxon>Flavobacterium</taxon>
    </lineage>
</organism>